<proteinExistence type="predicted"/>
<dbReference type="PANTHER" id="PTHR44591:SF3">
    <property type="entry name" value="RESPONSE REGULATORY DOMAIN-CONTAINING PROTEIN"/>
    <property type="match status" value="1"/>
</dbReference>
<keyword evidence="1" id="KW-0597">Phosphoprotein</keyword>
<accession>A0A383D335</accession>
<protein>
    <recommendedName>
        <fullName evidence="2">Response regulatory domain-containing protein</fullName>
    </recommendedName>
</protein>
<dbReference type="Pfam" id="PF00072">
    <property type="entry name" value="Response_reg"/>
    <property type="match status" value="1"/>
</dbReference>
<evidence type="ECO:0000256" key="1">
    <source>
        <dbReference type="ARBA" id="ARBA00022553"/>
    </source>
</evidence>
<dbReference type="Gene3D" id="3.40.50.2300">
    <property type="match status" value="1"/>
</dbReference>
<name>A0A383D335_9ZZZZ</name>
<gene>
    <name evidence="3" type="ORF">METZ01_LOCUS491529</name>
</gene>
<dbReference type="PANTHER" id="PTHR44591">
    <property type="entry name" value="STRESS RESPONSE REGULATOR PROTEIN 1"/>
    <property type="match status" value="1"/>
</dbReference>
<dbReference type="InterPro" id="IPR011006">
    <property type="entry name" value="CheY-like_superfamily"/>
</dbReference>
<feature type="domain" description="Response regulatory" evidence="2">
    <location>
        <begin position="3"/>
        <end position="117"/>
    </location>
</feature>
<organism evidence="3">
    <name type="scientific">marine metagenome</name>
    <dbReference type="NCBI Taxonomy" id="408172"/>
    <lineage>
        <taxon>unclassified sequences</taxon>
        <taxon>metagenomes</taxon>
        <taxon>ecological metagenomes</taxon>
    </lineage>
</organism>
<dbReference type="GO" id="GO:0000160">
    <property type="term" value="P:phosphorelay signal transduction system"/>
    <property type="evidence" value="ECO:0007669"/>
    <property type="project" value="InterPro"/>
</dbReference>
<feature type="non-terminal residue" evidence="3">
    <location>
        <position position="230"/>
    </location>
</feature>
<evidence type="ECO:0000313" key="3">
    <source>
        <dbReference type="EMBL" id="SVE38675.1"/>
    </source>
</evidence>
<dbReference type="PROSITE" id="PS50110">
    <property type="entry name" value="RESPONSE_REGULATORY"/>
    <property type="match status" value="1"/>
</dbReference>
<sequence>MISILWADDEIDILKPHIIFLEQKGYNVVTAKSGDEALDRFNESIFDLVFLDENMPGYTGLETLVKMKAIRPNIPIIMITKSEEESIMEEAIGSKISDYLIKPVNPNQILLSIKKNIDSQRLVGERTTINYQQEFRNIGMRLSESLNKQEWIEVFKKLTFWELEIEKSGEESVEEILSMQKQEANTQFFRFVKENYKNWINGVDAPLLSHNLIRKNVSTLLDEKPLYFIL</sequence>
<evidence type="ECO:0000259" key="2">
    <source>
        <dbReference type="PROSITE" id="PS50110"/>
    </source>
</evidence>
<dbReference type="SUPFAM" id="SSF52172">
    <property type="entry name" value="CheY-like"/>
    <property type="match status" value="1"/>
</dbReference>
<dbReference type="InterPro" id="IPR050595">
    <property type="entry name" value="Bact_response_regulator"/>
</dbReference>
<dbReference type="EMBL" id="UINC01213757">
    <property type="protein sequence ID" value="SVE38675.1"/>
    <property type="molecule type" value="Genomic_DNA"/>
</dbReference>
<dbReference type="CDD" id="cd00156">
    <property type="entry name" value="REC"/>
    <property type="match status" value="1"/>
</dbReference>
<dbReference type="InterPro" id="IPR001789">
    <property type="entry name" value="Sig_transdc_resp-reg_receiver"/>
</dbReference>
<dbReference type="SMART" id="SM00448">
    <property type="entry name" value="REC"/>
    <property type="match status" value="1"/>
</dbReference>
<dbReference type="AlphaFoldDB" id="A0A383D335"/>
<reference evidence="3" key="1">
    <citation type="submission" date="2018-05" db="EMBL/GenBank/DDBJ databases">
        <authorList>
            <person name="Lanie J.A."/>
            <person name="Ng W.-L."/>
            <person name="Kazmierczak K.M."/>
            <person name="Andrzejewski T.M."/>
            <person name="Davidsen T.M."/>
            <person name="Wayne K.J."/>
            <person name="Tettelin H."/>
            <person name="Glass J.I."/>
            <person name="Rusch D."/>
            <person name="Podicherti R."/>
            <person name="Tsui H.-C.T."/>
            <person name="Winkler M.E."/>
        </authorList>
    </citation>
    <scope>NUCLEOTIDE SEQUENCE</scope>
</reference>